<dbReference type="Pfam" id="PF01081">
    <property type="entry name" value="Aldolase"/>
    <property type="match status" value="1"/>
</dbReference>
<evidence type="ECO:0000256" key="4">
    <source>
        <dbReference type="ARBA" id="ARBA00023239"/>
    </source>
</evidence>
<dbReference type="CDD" id="cd00452">
    <property type="entry name" value="KDPG_aldolase"/>
    <property type="match status" value="1"/>
</dbReference>
<dbReference type="OrthoDB" id="9802667at2"/>
<sequence length="219" mass="24075">MKTKESSLKAITDQGILPLFYFEDAQVSLDIIRTLYKAGIRVLEYTNRGPAALANFSMLIETLKTEMQDLYLGIGTIKTVKEAEEFIKAGAHFIVCPIVNPEVGELVHANGLLWIPGCFTPTEINTAHQLKAGLIKLFPANILGPSYMAAIKDLFPGQLFIPTGGVEIEQSNISNWFKSGVCAVGMGSKLISKEILETKNYNELEVLTRKTIDLVKAGR</sequence>
<accession>A0A1M4VUD2</accession>
<dbReference type="PANTHER" id="PTHR30246">
    <property type="entry name" value="2-KETO-3-DEOXY-6-PHOSPHOGLUCONATE ALDOLASE"/>
    <property type="match status" value="1"/>
</dbReference>
<protein>
    <submittedName>
        <fullName evidence="6">2-dehydro-3-deoxyphosphogluconate aldolase / (4S)-4-hydroxy-2-oxoglutarate aldolase</fullName>
    </submittedName>
</protein>
<evidence type="ECO:0000256" key="3">
    <source>
        <dbReference type="ARBA" id="ARBA00011233"/>
    </source>
</evidence>
<evidence type="ECO:0000313" key="7">
    <source>
        <dbReference type="Proteomes" id="UP000184287"/>
    </source>
</evidence>
<dbReference type="Gene3D" id="3.20.20.70">
    <property type="entry name" value="Aldolase class I"/>
    <property type="match status" value="1"/>
</dbReference>
<comment type="subunit">
    <text evidence="3">Homotrimer.</text>
</comment>
<dbReference type="InterPro" id="IPR000887">
    <property type="entry name" value="Aldlse_KDPG_KHG"/>
</dbReference>
<dbReference type="SUPFAM" id="SSF51569">
    <property type="entry name" value="Aldolase"/>
    <property type="match status" value="1"/>
</dbReference>
<evidence type="ECO:0000256" key="2">
    <source>
        <dbReference type="ARBA" id="ARBA00006906"/>
    </source>
</evidence>
<keyword evidence="4" id="KW-0456">Lyase</keyword>
<keyword evidence="5" id="KW-0119">Carbohydrate metabolism</keyword>
<keyword evidence="7" id="KW-1185">Reference proteome</keyword>
<dbReference type="PANTHER" id="PTHR30246:SF1">
    <property type="entry name" value="2-DEHYDRO-3-DEOXY-6-PHOSPHOGALACTONATE ALDOLASE-RELATED"/>
    <property type="match status" value="1"/>
</dbReference>
<comment type="similarity">
    <text evidence="2">Belongs to the KHG/KDPG aldolase family.</text>
</comment>
<gene>
    <name evidence="6" type="ORF">SAMN04488522_1011022</name>
</gene>
<reference evidence="7" key="1">
    <citation type="submission" date="2016-11" db="EMBL/GenBank/DDBJ databases">
        <authorList>
            <person name="Varghese N."/>
            <person name="Submissions S."/>
        </authorList>
    </citation>
    <scope>NUCLEOTIDE SEQUENCE [LARGE SCALE GENOMIC DNA]</scope>
    <source>
        <strain evidence="7">DSM 16990</strain>
    </source>
</reference>
<dbReference type="RefSeq" id="WP_073228181.1">
    <property type="nucleotide sequence ID" value="NZ_FQUQ01000001.1"/>
</dbReference>
<dbReference type="Proteomes" id="UP000184287">
    <property type="component" value="Unassembled WGS sequence"/>
</dbReference>
<evidence type="ECO:0000313" key="6">
    <source>
        <dbReference type="EMBL" id="SHE72422.1"/>
    </source>
</evidence>
<organism evidence="6 7">
    <name type="scientific">Pedobacter caeni</name>
    <dbReference type="NCBI Taxonomy" id="288992"/>
    <lineage>
        <taxon>Bacteria</taxon>
        <taxon>Pseudomonadati</taxon>
        <taxon>Bacteroidota</taxon>
        <taxon>Sphingobacteriia</taxon>
        <taxon>Sphingobacteriales</taxon>
        <taxon>Sphingobacteriaceae</taxon>
        <taxon>Pedobacter</taxon>
    </lineage>
</organism>
<dbReference type="InterPro" id="IPR013785">
    <property type="entry name" value="Aldolase_TIM"/>
</dbReference>
<proteinExistence type="inferred from homology"/>
<evidence type="ECO:0000256" key="1">
    <source>
        <dbReference type="ARBA" id="ARBA00004761"/>
    </source>
</evidence>
<comment type="pathway">
    <text evidence="1">Carbohydrate acid metabolism.</text>
</comment>
<dbReference type="GO" id="GO:0016829">
    <property type="term" value="F:lyase activity"/>
    <property type="evidence" value="ECO:0007669"/>
    <property type="project" value="UniProtKB-KW"/>
</dbReference>
<dbReference type="STRING" id="288992.SAMN04488522_1011022"/>
<name>A0A1M4VUD2_9SPHI</name>
<dbReference type="EMBL" id="FQUQ01000001">
    <property type="protein sequence ID" value="SHE72422.1"/>
    <property type="molecule type" value="Genomic_DNA"/>
</dbReference>
<evidence type="ECO:0000256" key="5">
    <source>
        <dbReference type="ARBA" id="ARBA00023277"/>
    </source>
</evidence>
<dbReference type="AlphaFoldDB" id="A0A1M4VUD2"/>